<evidence type="ECO:0000256" key="8">
    <source>
        <dbReference type="SAM" id="Phobius"/>
    </source>
</evidence>
<comment type="similarity">
    <text evidence="2">Belongs to the binding-protein-dependent transport system permease family. FecCD subfamily.</text>
</comment>
<dbReference type="SUPFAM" id="SSF81345">
    <property type="entry name" value="ABC transporter involved in vitamin B12 uptake, BtuC"/>
    <property type="match status" value="1"/>
</dbReference>
<dbReference type="InterPro" id="IPR000522">
    <property type="entry name" value="ABC_transptr_permease_BtuC"/>
</dbReference>
<feature type="transmembrane region" description="Helical" evidence="8">
    <location>
        <begin position="72"/>
        <end position="93"/>
    </location>
</feature>
<evidence type="ECO:0000256" key="3">
    <source>
        <dbReference type="ARBA" id="ARBA00022448"/>
    </source>
</evidence>
<dbReference type="EMBL" id="BAAAOR010000014">
    <property type="protein sequence ID" value="GAA1514753.1"/>
    <property type="molecule type" value="Genomic_DNA"/>
</dbReference>
<name>A0ABN2AAP3_9ACTN</name>
<dbReference type="Proteomes" id="UP001500842">
    <property type="component" value="Unassembled WGS sequence"/>
</dbReference>
<keyword evidence="7 8" id="KW-0472">Membrane</keyword>
<proteinExistence type="inferred from homology"/>
<evidence type="ECO:0000256" key="2">
    <source>
        <dbReference type="ARBA" id="ARBA00007935"/>
    </source>
</evidence>
<feature type="transmembrane region" description="Helical" evidence="8">
    <location>
        <begin position="293"/>
        <end position="313"/>
    </location>
</feature>
<dbReference type="Gene3D" id="1.10.3470.10">
    <property type="entry name" value="ABC transporter involved in vitamin B12 uptake, BtuC"/>
    <property type="match status" value="1"/>
</dbReference>
<feature type="transmembrane region" description="Helical" evidence="8">
    <location>
        <begin position="257"/>
        <end position="281"/>
    </location>
</feature>
<sequence length="346" mass="34669">MSSTPVAVLARRRQLTEAAVATALVLLAAGLVLLSLCAGEDWLTPREVYDALVAPLANADSFRVEEVRAPRAFGAVVAGFGLGVAGVVTQSVLRNPLASPDIIGVTAGAGAAAVVILAGGSGLAFATGASLATAAVAGGLLAGVLVIALAWSRDPGRPGLRPGRVVLVGLGVNAGLGALSYWLLLRADVPDLTAALIWLSGSLGQSYYAVSVPAAVVVVVVSAVLVTSQRWLGLLRFDDVTIRSLGVAPARAQLLQIALAVVAASAATAVGGPIGFVAFVAPQIAWRLTRSGSPSPLTAGLVGAVIVLAADLLGRVAFPVNLPVGLVTAACGGPFLLWLLVRGSPR</sequence>
<dbReference type="Pfam" id="PF01032">
    <property type="entry name" value="FecCD"/>
    <property type="match status" value="1"/>
</dbReference>
<protein>
    <recommendedName>
        <fullName evidence="11">Iron complex transport system permease protein</fullName>
    </recommendedName>
</protein>
<dbReference type="InterPro" id="IPR037294">
    <property type="entry name" value="ABC_BtuC-like"/>
</dbReference>
<dbReference type="PANTHER" id="PTHR30472">
    <property type="entry name" value="FERRIC ENTEROBACTIN TRANSPORT SYSTEM PERMEASE PROTEIN"/>
    <property type="match status" value="1"/>
</dbReference>
<evidence type="ECO:0000256" key="4">
    <source>
        <dbReference type="ARBA" id="ARBA00022475"/>
    </source>
</evidence>
<feature type="transmembrane region" description="Helical" evidence="8">
    <location>
        <begin position="131"/>
        <end position="151"/>
    </location>
</feature>
<keyword evidence="6 8" id="KW-1133">Transmembrane helix</keyword>
<evidence type="ECO:0008006" key="11">
    <source>
        <dbReference type="Google" id="ProtNLM"/>
    </source>
</evidence>
<keyword evidence="10" id="KW-1185">Reference proteome</keyword>
<feature type="transmembrane region" description="Helical" evidence="8">
    <location>
        <begin position="163"/>
        <end position="185"/>
    </location>
</feature>
<comment type="subcellular location">
    <subcellularLocation>
        <location evidence="1">Cell membrane</location>
        <topology evidence="1">Multi-pass membrane protein</topology>
    </subcellularLocation>
</comment>
<evidence type="ECO:0000313" key="9">
    <source>
        <dbReference type="EMBL" id="GAA1514753.1"/>
    </source>
</evidence>
<dbReference type="RefSeq" id="WP_344111877.1">
    <property type="nucleotide sequence ID" value="NZ_BAAAOR010000014.1"/>
</dbReference>
<evidence type="ECO:0000256" key="1">
    <source>
        <dbReference type="ARBA" id="ARBA00004651"/>
    </source>
</evidence>
<feature type="transmembrane region" description="Helical" evidence="8">
    <location>
        <begin position="205"/>
        <end position="226"/>
    </location>
</feature>
<feature type="transmembrane region" description="Helical" evidence="8">
    <location>
        <begin position="105"/>
        <end position="125"/>
    </location>
</feature>
<keyword evidence="3" id="KW-0813">Transport</keyword>
<dbReference type="CDD" id="cd06550">
    <property type="entry name" value="TM_ABC_iron-siderophores_like"/>
    <property type="match status" value="1"/>
</dbReference>
<keyword evidence="5 8" id="KW-0812">Transmembrane</keyword>
<reference evidence="9 10" key="1">
    <citation type="journal article" date="2019" name="Int. J. Syst. Evol. Microbiol.">
        <title>The Global Catalogue of Microorganisms (GCM) 10K type strain sequencing project: providing services to taxonomists for standard genome sequencing and annotation.</title>
        <authorList>
            <consortium name="The Broad Institute Genomics Platform"/>
            <consortium name="The Broad Institute Genome Sequencing Center for Infectious Disease"/>
            <person name="Wu L."/>
            <person name="Ma J."/>
        </authorList>
    </citation>
    <scope>NUCLEOTIDE SEQUENCE [LARGE SCALE GENOMIC DNA]</scope>
    <source>
        <strain evidence="9 10">JCM 14942</strain>
    </source>
</reference>
<evidence type="ECO:0000256" key="5">
    <source>
        <dbReference type="ARBA" id="ARBA00022692"/>
    </source>
</evidence>
<accession>A0ABN2AAP3</accession>
<evidence type="ECO:0000256" key="7">
    <source>
        <dbReference type="ARBA" id="ARBA00023136"/>
    </source>
</evidence>
<evidence type="ECO:0000313" key="10">
    <source>
        <dbReference type="Proteomes" id="UP001500842"/>
    </source>
</evidence>
<keyword evidence="4" id="KW-1003">Cell membrane</keyword>
<feature type="transmembrane region" description="Helical" evidence="8">
    <location>
        <begin position="320"/>
        <end position="341"/>
    </location>
</feature>
<gene>
    <name evidence="9" type="ORF">GCM10009788_18930</name>
</gene>
<comment type="caution">
    <text evidence="9">The sequence shown here is derived from an EMBL/GenBank/DDBJ whole genome shotgun (WGS) entry which is preliminary data.</text>
</comment>
<evidence type="ECO:0000256" key="6">
    <source>
        <dbReference type="ARBA" id="ARBA00022989"/>
    </source>
</evidence>
<organism evidence="9 10">
    <name type="scientific">Nocardioides humi</name>
    <dbReference type="NCBI Taxonomy" id="449461"/>
    <lineage>
        <taxon>Bacteria</taxon>
        <taxon>Bacillati</taxon>
        <taxon>Actinomycetota</taxon>
        <taxon>Actinomycetes</taxon>
        <taxon>Propionibacteriales</taxon>
        <taxon>Nocardioidaceae</taxon>
        <taxon>Nocardioides</taxon>
    </lineage>
</organism>
<dbReference type="PANTHER" id="PTHR30472:SF24">
    <property type="entry name" value="FERRIC ENTEROBACTIN TRANSPORT SYSTEM PERMEASE PROTEIN FEPG"/>
    <property type="match status" value="1"/>
</dbReference>